<dbReference type="PANTHER" id="PTHR43775">
    <property type="entry name" value="FATTY ACID SYNTHASE"/>
    <property type="match status" value="1"/>
</dbReference>
<gene>
    <name evidence="7" type="ORF">BGK67_33285</name>
</gene>
<keyword evidence="2" id="KW-0596">Phosphopantetheine</keyword>
<evidence type="ECO:0000259" key="6">
    <source>
        <dbReference type="PROSITE" id="PS52004"/>
    </source>
</evidence>
<dbReference type="Gene3D" id="3.40.47.10">
    <property type="match status" value="3"/>
</dbReference>
<protein>
    <recommendedName>
        <fullName evidence="6">Ketosynthase family 3 (KS3) domain-containing protein</fullName>
    </recommendedName>
</protein>
<comment type="pathway">
    <text evidence="1">Antibiotic biosynthesis.</text>
</comment>
<dbReference type="GO" id="GO:0071770">
    <property type="term" value="P:DIM/DIP cell wall layer assembly"/>
    <property type="evidence" value="ECO:0007669"/>
    <property type="project" value="TreeGrafter"/>
</dbReference>
<name>A0A1E5P029_9ACTN</name>
<proteinExistence type="predicted"/>
<dbReference type="PROSITE" id="PS52004">
    <property type="entry name" value="KS3_2"/>
    <property type="match status" value="1"/>
</dbReference>
<dbReference type="Proteomes" id="UP000095705">
    <property type="component" value="Unassembled WGS sequence"/>
</dbReference>
<reference evidence="7 8" key="1">
    <citation type="submission" date="2016-08" db="EMBL/GenBank/DDBJ databases">
        <title>The complete genome of Streptomyces subrutilus 10-1-1.</title>
        <authorList>
            <person name="Chen X."/>
        </authorList>
    </citation>
    <scope>NUCLEOTIDE SEQUENCE [LARGE SCALE GENOMIC DNA]</scope>
    <source>
        <strain evidence="7 8">10-1-1</strain>
    </source>
</reference>
<dbReference type="SUPFAM" id="SSF53901">
    <property type="entry name" value="Thiolase-like"/>
    <property type="match status" value="2"/>
</dbReference>
<dbReference type="CDD" id="cd00833">
    <property type="entry name" value="PKS"/>
    <property type="match status" value="1"/>
</dbReference>
<keyword evidence="8" id="KW-1185">Reference proteome</keyword>
<dbReference type="InterPro" id="IPR020841">
    <property type="entry name" value="PKS_Beta-ketoAc_synthase_dom"/>
</dbReference>
<evidence type="ECO:0000256" key="5">
    <source>
        <dbReference type="SAM" id="MobiDB-lite"/>
    </source>
</evidence>
<dbReference type="PANTHER" id="PTHR43775:SF37">
    <property type="entry name" value="SI:DKEY-61P9.11"/>
    <property type="match status" value="1"/>
</dbReference>
<feature type="domain" description="Ketosynthase family 3 (KS3)" evidence="6">
    <location>
        <begin position="79"/>
        <end position="435"/>
    </location>
</feature>
<dbReference type="Pfam" id="PF22336">
    <property type="entry name" value="RhiE-like_linker"/>
    <property type="match status" value="1"/>
</dbReference>
<organism evidence="7 8">
    <name type="scientific">Streptomyces subrutilus</name>
    <dbReference type="NCBI Taxonomy" id="36818"/>
    <lineage>
        <taxon>Bacteria</taxon>
        <taxon>Bacillati</taxon>
        <taxon>Actinomycetota</taxon>
        <taxon>Actinomycetes</taxon>
        <taxon>Kitasatosporales</taxon>
        <taxon>Streptomycetaceae</taxon>
        <taxon>Streptomyces</taxon>
    </lineage>
</organism>
<evidence type="ECO:0000313" key="7">
    <source>
        <dbReference type="EMBL" id="OEJ22419.1"/>
    </source>
</evidence>
<comment type="caution">
    <text evidence="7">The sequence shown here is derived from an EMBL/GenBank/DDBJ whole genome shotgun (WGS) entry which is preliminary data.</text>
</comment>
<dbReference type="AlphaFoldDB" id="A0A1E5P029"/>
<dbReference type="GO" id="GO:0005737">
    <property type="term" value="C:cytoplasm"/>
    <property type="evidence" value="ECO:0007669"/>
    <property type="project" value="TreeGrafter"/>
</dbReference>
<evidence type="ECO:0000313" key="8">
    <source>
        <dbReference type="Proteomes" id="UP000095705"/>
    </source>
</evidence>
<dbReference type="InterPro" id="IPR014030">
    <property type="entry name" value="Ketoacyl_synth_N"/>
</dbReference>
<dbReference type="Gene3D" id="3.30.70.3290">
    <property type="match status" value="1"/>
</dbReference>
<evidence type="ECO:0000256" key="4">
    <source>
        <dbReference type="ARBA" id="ARBA00022553"/>
    </source>
</evidence>
<dbReference type="GO" id="GO:0006633">
    <property type="term" value="P:fatty acid biosynthetic process"/>
    <property type="evidence" value="ECO:0007669"/>
    <property type="project" value="TreeGrafter"/>
</dbReference>
<dbReference type="EMBL" id="MEHK01000002">
    <property type="protein sequence ID" value="OEJ22419.1"/>
    <property type="molecule type" value="Genomic_DNA"/>
</dbReference>
<accession>A0A1E5P029</accession>
<dbReference type="OrthoDB" id="4312652at2"/>
<evidence type="ECO:0000256" key="1">
    <source>
        <dbReference type="ARBA" id="ARBA00004792"/>
    </source>
</evidence>
<keyword evidence="3" id="KW-0963">Cytoplasm</keyword>
<dbReference type="GO" id="GO:0004312">
    <property type="term" value="F:fatty acid synthase activity"/>
    <property type="evidence" value="ECO:0007669"/>
    <property type="project" value="TreeGrafter"/>
</dbReference>
<dbReference type="STRING" id="36818.BGK67_33285"/>
<dbReference type="Pfam" id="PF00109">
    <property type="entry name" value="ketoacyl-synt"/>
    <property type="match status" value="1"/>
</dbReference>
<sequence length="624" mass="62678">MDEKEVLTRFKNGHLDRVQAAALLTGSGGAIPARAGTGGGAGPGAGAGLGAGGGTVPVPVAFPRPDTVRERTADRPSSTERIAVVGMAGRYPGAGDLGSFWRQAREGHGSAGAPPAGRPGDERGHYLERVQDFDAEFFGIDAAEAALMDPQERLFLETAWEALEDAGCTGGRLDALTCADGTPRSVGVFTCAGTADYALLAARSWTRERPVRLPRGGHWSLPNRFSALAGLTGPSQSVDTAESSVLVALHLAAAALRAGECAAALVGGVQLLLHPSSRRPGAGEGVGALLLKPLARALADGDTVHCVIRGSAVGHGAAGGPAAGPGRGSRAVAGGDGAPGQRVLRAALRAAGVDASTVALHEDADSVRAFVGEAGAVTAAAALTRAVLQLSHRVLVPGPGRAEAQAWQGGEQEPRRASVGALGAGGSAAHVILEEYLPAGAEGAEGAAGAAGAQGAVRPAGGAAAAAELFVLSAPTPAHLTATARRFAELLAGPGPVPELGVLARALRTGRAAMDCRFAAVVGDTGELLAALERFTADGGPYADLRGGGADPLDMGAVPETADYLAALWRAGHLQQVRSLWLSGLDVDWAALEQARGAGAVAVPLPTSAFLRTPLWLGGEEERA</sequence>
<evidence type="ECO:0000256" key="3">
    <source>
        <dbReference type="ARBA" id="ARBA00022490"/>
    </source>
</evidence>
<keyword evidence="4" id="KW-0597">Phosphoprotein</keyword>
<dbReference type="InterPro" id="IPR054514">
    <property type="entry name" value="RhiE-like_linker"/>
</dbReference>
<dbReference type="RefSeq" id="WP_069924469.1">
    <property type="nucleotide sequence ID" value="NZ_MEHK01000002.1"/>
</dbReference>
<feature type="compositionally biased region" description="Gly residues" evidence="5">
    <location>
        <begin position="317"/>
        <end position="327"/>
    </location>
</feature>
<dbReference type="InterPro" id="IPR050091">
    <property type="entry name" value="PKS_NRPS_Biosynth_Enz"/>
</dbReference>
<evidence type="ECO:0000256" key="2">
    <source>
        <dbReference type="ARBA" id="ARBA00022450"/>
    </source>
</evidence>
<dbReference type="SMART" id="SM00825">
    <property type="entry name" value="PKS_KS"/>
    <property type="match status" value="1"/>
</dbReference>
<feature type="region of interest" description="Disordered" evidence="5">
    <location>
        <begin position="317"/>
        <end position="336"/>
    </location>
</feature>
<dbReference type="GO" id="GO:0005886">
    <property type="term" value="C:plasma membrane"/>
    <property type="evidence" value="ECO:0007669"/>
    <property type="project" value="TreeGrafter"/>
</dbReference>
<dbReference type="InterPro" id="IPR016039">
    <property type="entry name" value="Thiolase-like"/>
</dbReference>